<accession>A0ABS1KTI9</accession>
<comment type="caution">
    <text evidence="2">The sequence shown here is derived from an EMBL/GenBank/DDBJ whole genome shotgun (WGS) entry which is preliminary data.</text>
</comment>
<dbReference type="Pfam" id="PF13645">
    <property type="entry name" value="YkuD_2"/>
    <property type="match status" value="1"/>
</dbReference>
<sequence>MYNLFGPLTAISLFFSSAFHTAGTLADNTLLKNDSVVEVSLHQPLEMARVQFEETVTQLYDALNLSDYSLSREVFRYGMIGYNSLLQQGKIGSKQLLTIIDFSKPSTKKRFYTIDLALMQVKYYTYVSHGKNTGENEAKAFSNIMHSNQSSLGFFTTAETYVGSKGYSLKIDGLEKGVNDKVRDRAVVIHEAEYVSESWIRKYGRLGRSQGCPALPIGQSKTIINAIKDGTLIFAYFNDAAYLHGSSYLNLEQVLNNLSVTASAKH</sequence>
<dbReference type="RefSeq" id="WP_202011333.1">
    <property type="nucleotide sequence ID" value="NZ_JAERRB010000005.1"/>
</dbReference>
<keyword evidence="3" id="KW-1185">Reference proteome</keyword>
<dbReference type="Proteomes" id="UP000613030">
    <property type="component" value="Unassembled WGS sequence"/>
</dbReference>
<evidence type="ECO:0000256" key="1">
    <source>
        <dbReference type="SAM" id="SignalP"/>
    </source>
</evidence>
<feature type="signal peptide" evidence="1">
    <location>
        <begin position="1"/>
        <end position="22"/>
    </location>
</feature>
<dbReference type="InterPro" id="IPR032676">
    <property type="entry name" value="YkuD_2"/>
</dbReference>
<dbReference type="PANTHER" id="PTHR38477:SF1">
    <property type="entry name" value="MUREIN L,D-TRANSPEPTIDASE CATALYTIC DOMAIN FAMILY PROTEIN"/>
    <property type="match status" value="1"/>
</dbReference>
<dbReference type="EMBL" id="JAERRB010000005">
    <property type="protein sequence ID" value="MBL0742751.1"/>
    <property type="molecule type" value="Genomic_DNA"/>
</dbReference>
<protein>
    <submittedName>
        <fullName evidence="2">Murein L,D-transpeptidase catalytic domain family protein</fullName>
    </submittedName>
</protein>
<dbReference type="PANTHER" id="PTHR38477">
    <property type="entry name" value="HYPOTHETICAL EXPORTED PROTEIN"/>
    <property type="match status" value="1"/>
</dbReference>
<reference evidence="2 3" key="1">
    <citation type="submission" date="2021-01" db="EMBL/GenBank/DDBJ databases">
        <title>Chryseolinea sp. Jin1 Genome sequencing and assembly.</title>
        <authorList>
            <person name="Kim I."/>
        </authorList>
    </citation>
    <scope>NUCLEOTIDE SEQUENCE [LARGE SCALE GENOMIC DNA]</scope>
    <source>
        <strain evidence="2 3">Jin1</strain>
    </source>
</reference>
<feature type="chain" id="PRO_5045755663" evidence="1">
    <location>
        <begin position="23"/>
        <end position="266"/>
    </location>
</feature>
<evidence type="ECO:0000313" key="3">
    <source>
        <dbReference type="Proteomes" id="UP000613030"/>
    </source>
</evidence>
<keyword evidence="1" id="KW-0732">Signal</keyword>
<organism evidence="2 3">
    <name type="scientific">Chryseolinea lacunae</name>
    <dbReference type="NCBI Taxonomy" id="2801331"/>
    <lineage>
        <taxon>Bacteria</taxon>
        <taxon>Pseudomonadati</taxon>
        <taxon>Bacteroidota</taxon>
        <taxon>Cytophagia</taxon>
        <taxon>Cytophagales</taxon>
        <taxon>Fulvivirgaceae</taxon>
        <taxon>Chryseolinea</taxon>
    </lineage>
</organism>
<evidence type="ECO:0000313" key="2">
    <source>
        <dbReference type="EMBL" id="MBL0742751.1"/>
    </source>
</evidence>
<proteinExistence type="predicted"/>
<gene>
    <name evidence="2" type="ORF">JI741_16110</name>
</gene>
<name>A0ABS1KTI9_9BACT</name>